<keyword evidence="7" id="KW-1185">Reference proteome</keyword>
<dbReference type="Gene3D" id="3.40.50.720">
    <property type="entry name" value="NAD(P)-binding Rossmann-like Domain"/>
    <property type="match status" value="1"/>
</dbReference>
<dbReference type="EMBL" id="CAMXCT020000001">
    <property type="protein sequence ID" value="CAL1125116.1"/>
    <property type="molecule type" value="Genomic_DNA"/>
</dbReference>
<dbReference type="EMBL" id="CAMXCT030000001">
    <property type="protein sequence ID" value="CAL4759053.1"/>
    <property type="molecule type" value="Genomic_DNA"/>
</dbReference>
<dbReference type="InterPro" id="IPR002347">
    <property type="entry name" value="SDR_fam"/>
</dbReference>
<dbReference type="InterPro" id="IPR055170">
    <property type="entry name" value="GFO_IDH_MocA-like_dom"/>
</dbReference>
<dbReference type="Gene3D" id="3.30.360.10">
    <property type="entry name" value="Dihydrodipicolinate Reductase, domain 2"/>
    <property type="match status" value="1"/>
</dbReference>
<evidence type="ECO:0000256" key="2">
    <source>
        <dbReference type="ARBA" id="ARBA00010928"/>
    </source>
</evidence>
<dbReference type="Gene3D" id="1.10.3270.10">
    <property type="entry name" value="HMGR, N-terminal domain"/>
    <property type="match status" value="1"/>
</dbReference>
<evidence type="ECO:0000256" key="3">
    <source>
        <dbReference type="ARBA" id="ARBA00023002"/>
    </source>
</evidence>
<dbReference type="EMBL" id="CAMXCT010000001">
    <property type="protein sequence ID" value="CAI3971741.1"/>
    <property type="molecule type" value="Genomic_DNA"/>
</dbReference>
<evidence type="ECO:0000313" key="6">
    <source>
        <dbReference type="EMBL" id="CAL4759053.1"/>
    </source>
</evidence>
<gene>
    <name evidence="5" type="ORF">C1SCF055_LOCUS331</name>
</gene>
<dbReference type="SUPFAM" id="SSF55347">
    <property type="entry name" value="Glyceraldehyde-3-phosphate dehydrogenase-like, C-terminal domain"/>
    <property type="match status" value="1"/>
</dbReference>
<dbReference type="InterPro" id="IPR023282">
    <property type="entry name" value="HMG_CoA_Rdtase_N"/>
</dbReference>
<dbReference type="GO" id="GO:0004420">
    <property type="term" value="F:hydroxymethylglutaryl-CoA reductase (NADPH) activity"/>
    <property type="evidence" value="ECO:0007669"/>
    <property type="project" value="InterPro"/>
</dbReference>
<organism evidence="5">
    <name type="scientific">Cladocopium goreaui</name>
    <dbReference type="NCBI Taxonomy" id="2562237"/>
    <lineage>
        <taxon>Eukaryota</taxon>
        <taxon>Sar</taxon>
        <taxon>Alveolata</taxon>
        <taxon>Dinophyceae</taxon>
        <taxon>Suessiales</taxon>
        <taxon>Symbiodiniaceae</taxon>
        <taxon>Cladocopium</taxon>
    </lineage>
</organism>
<dbReference type="InterPro" id="IPR008775">
    <property type="entry name" value="Phytyl_CoA_dOase-like"/>
</dbReference>
<dbReference type="SUPFAM" id="SSF51735">
    <property type="entry name" value="NAD(P)-binding Rossmann-fold domains"/>
    <property type="match status" value="2"/>
</dbReference>
<dbReference type="PANTHER" id="PTHR42760:SF133">
    <property type="entry name" value="3-OXOACYL-[ACYL-CARRIER-PROTEIN] REDUCTASE"/>
    <property type="match status" value="1"/>
</dbReference>
<sequence>MAYEQYVADYERDGFFVIPSFLADEELAELQENIDRYIREVVPGLTAKHAFYVEQTRPETLKQLQHMDIDPYFRDYANHPRWNSMAETILGDTARCEGPEWFNKPAGTDHATPPHQDNYYFCLTPPQVLTAWLALDDVDSENGGLIYVQGSHKRGIRPHGLSAMVGFSQAIADYGPDDEQLERPVRLNRGDLVVHHGETIHRAEPNRSPTRHRRAFAMVFKGEKCRRDEAAFDRYQQALAEAGATLVTASRSMERNEEFAAGLRSQGHDAHALQFDLEDLDSIDRLHSLVIERFGRLDVLVNSALARDGHKGGLQDQTPEVWQHCGTGDLAGLLRICQLFVADMAEQGGGSIINISSIYGVVANDPTIYEGTDMVQPPTYNFVKAGMINYTRYLASYYGKQGVRANCISPGGYFDEQPKSFVEQYSHRVPLGRMMDNDDIQGAVVFLASDASRYVGAERVSLCDTNDTIRKELAERYPLSKVFADIGKAAQHEWDAVAICTPAHLHVQHALKLLPSTRAMLIEKPLAISLDGLEPLLEAAREKPVGVAYVMRGHPAVQAVKEQLDEGRIGELKQVTYVGGQHFPTFRPAYREIYYTRRETGGGAVQDAATHSFDLIQYLAGRFDSVFCDYGHQALEGVEVEDTVHLTARAADSRVMVSLALNQFMAPNESMLQLNGDRGSLRLQFHEHRWGLFNHGDEAWQWSEPLVNERDDLFRRQAETLLAAANGKPAFRCSLEDARHTLCINLAALESAGEKVVPVDGFGG</sequence>
<dbReference type="PANTHER" id="PTHR42760">
    <property type="entry name" value="SHORT-CHAIN DEHYDROGENASES/REDUCTASES FAMILY MEMBER"/>
    <property type="match status" value="1"/>
</dbReference>
<keyword evidence="3" id="KW-0560">Oxidoreductase</keyword>
<feature type="domain" description="GFO/IDH/MocA-like oxidoreductase" evidence="4">
    <location>
        <begin position="557"/>
        <end position="682"/>
    </location>
</feature>
<evidence type="ECO:0000313" key="7">
    <source>
        <dbReference type="Proteomes" id="UP001152797"/>
    </source>
</evidence>
<dbReference type="PRINTS" id="PR00081">
    <property type="entry name" value="GDHRDH"/>
</dbReference>
<reference evidence="6 7" key="2">
    <citation type="submission" date="2024-05" db="EMBL/GenBank/DDBJ databases">
        <authorList>
            <person name="Chen Y."/>
            <person name="Shah S."/>
            <person name="Dougan E. K."/>
            <person name="Thang M."/>
            <person name="Chan C."/>
        </authorList>
    </citation>
    <scope>NUCLEOTIDE SEQUENCE [LARGE SCALE GENOMIC DNA]</scope>
</reference>
<evidence type="ECO:0000259" key="4">
    <source>
        <dbReference type="Pfam" id="PF22725"/>
    </source>
</evidence>
<reference evidence="5" key="1">
    <citation type="submission" date="2022-10" db="EMBL/GenBank/DDBJ databases">
        <authorList>
            <person name="Chen Y."/>
            <person name="Dougan E. K."/>
            <person name="Chan C."/>
            <person name="Rhodes N."/>
            <person name="Thang M."/>
        </authorList>
    </citation>
    <scope>NUCLEOTIDE SEQUENCE</scope>
</reference>
<dbReference type="Pfam" id="PF22725">
    <property type="entry name" value="GFO_IDH_MocA_C3"/>
    <property type="match status" value="1"/>
</dbReference>
<comment type="similarity">
    <text evidence="2">Belongs to the Gfo/Idh/MocA family.</text>
</comment>
<dbReference type="PRINTS" id="PR00080">
    <property type="entry name" value="SDRFAMILY"/>
</dbReference>
<proteinExistence type="inferred from homology"/>
<dbReference type="InterPro" id="IPR036291">
    <property type="entry name" value="NAD(P)-bd_dom_sf"/>
</dbReference>
<evidence type="ECO:0000256" key="1">
    <source>
        <dbReference type="ARBA" id="ARBA00006484"/>
    </source>
</evidence>
<dbReference type="AlphaFoldDB" id="A0A9P1BHT8"/>
<dbReference type="Gene3D" id="2.60.120.620">
    <property type="entry name" value="q2cbj1_9rhob like domain"/>
    <property type="match status" value="1"/>
</dbReference>
<dbReference type="Pfam" id="PF13561">
    <property type="entry name" value="adh_short_C2"/>
    <property type="match status" value="1"/>
</dbReference>
<dbReference type="OrthoDB" id="2328924at2759"/>
<protein>
    <submittedName>
        <fullName evidence="6">3-oxoacyl-[acyl-carrier-protein] reductase FabG (3-ketoacyl-acyl carrier protein reductase) (Beta-Ketoacyl-acyl carrier protein reductase) (Beta-ketoacyl-ACP reductase)</fullName>
    </submittedName>
</protein>
<dbReference type="Proteomes" id="UP001152797">
    <property type="component" value="Unassembled WGS sequence"/>
</dbReference>
<comment type="similarity">
    <text evidence="1">Belongs to the short-chain dehydrogenases/reductases (SDR) family.</text>
</comment>
<accession>A0A9P1BHT8</accession>
<evidence type="ECO:0000313" key="5">
    <source>
        <dbReference type="EMBL" id="CAI3971741.1"/>
    </source>
</evidence>
<name>A0A9P1BHT8_9DINO</name>
<dbReference type="Pfam" id="PF05721">
    <property type="entry name" value="PhyH"/>
    <property type="match status" value="1"/>
</dbReference>
<comment type="caution">
    <text evidence="5">The sequence shown here is derived from an EMBL/GenBank/DDBJ whole genome shotgun (WGS) entry which is preliminary data.</text>
</comment>
<dbReference type="SUPFAM" id="SSF51197">
    <property type="entry name" value="Clavaminate synthase-like"/>
    <property type="match status" value="1"/>
</dbReference>